<dbReference type="InterPro" id="IPR052709">
    <property type="entry name" value="Transposase-MT_Hybrid"/>
</dbReference>
<dbReference type="GO" id="GO:0042800">
    <property type="term" value="F:histone H3K4 methyltransferase activity"/>
    <property type="evidence" value="ECO:0007669"/>
    <property type="project" value="TreeGrafter"/>
</dbReference>
<dbReference type="GO" id="GO:0044547">
    <property type="term" value="F:DNA topoisomerase binding"/>
    <property type="evidence" value="ECO:0007669"/>
    <property type="project" value="TreeGrafter"/>
</dbReference>
<dbReference type="GO" id="GO:0031297">
    <property type="term" value="P:replication fork processing"/>
    <property type="evidence" value="ECO:0007669"/>
    <property type="project" value="TreeGrafter"/>
</dbReference>
<dbReference type="PANTHER" id="PTHR46060">
    <property type="entry name" value="MARINER MOS1 TRANSPOSASE-LIKE PROTEIN"/>
    <property type="match status" value="1"/>
</dbReference>
<protein>
    <submittedName>
        <fullName evidence="1">Mariner Mos1 transposase</fullName>
    </submittedName>
</protein>
<dbReference type="GO" id="GO:0000793">
    <property type="term" value="C:condensed chromosome"/>
    <property type="evidence" value="ECO:0007669"/>
    <property type="project" value="TreeGrafter"/>
</dbReference>
<dbReference type="GO" id="GO:0000014">
    <property type="term" value="F:single-stranded DNA endodeoxyribonuclease activity"/>
    <property type="evidence" value="ECO:0007669"/>
    <property type="project" value="TreeGrafter"/>
</dbReference>
<accession>A0A8X6RPT5</accession>
<dbReference type="Gene3D" id="3.30.420.10">
    <property type="entry name" value="Ribonuclease H-like superfamily/Ribonuclease H"/>
    <property type="match status" value="1"/>
</dbReference>
<keyword evidence="2" id="KW-1185">Reference proteome</keyword>
<dbReference type="GO" id="GO:0044774">
    <property type="term" value="P:mitotic DNA integrity checkpoint signaling"/>
    <property type="evidence" value="ECO:0007669"/>
    <property type="project" value="TreeGrafter"/>
</dbReference>
<evidence type="ECO:0000313" key="2">
    <source>
        <dbReference type="Proteomes" id="UP000887159"/>
    </source>
</evidence>
<evidence type="ECO:0000313" key="1">
    <source>
        <dbReference type="EMBL" id="GFX95361.1"/>
    </source>
</evidence>
<dbReference type="GO" id="GO:0003690">
    <property type="term" value="F:double-stranded DNA binding"/>
    <property type="evidence" value="ECO:0007669"/>
    <property type="project" value="TreeGrafter"/>
</dbReference>
<dbReference type="AlphaFoldDB" id="A0A8X6RPT5"/>
<proteinExistence type="predicted"/>
<dbReference type="PANTHER" id="PTHR46060:SF2">
    <property type="entry name" value="HISTONE-LYSINE N-METHYLTRANSFERASE SETMAR"/>
    <property type="match status" value="1"/>
</dbReference>
<dbReference type="GO" id="GO:0006303">
    <property type="term" value="P:double-strand break repair via nonhomologous end joining"/>
    <property type="evidence" value="ECO:0007669"/>
    <property type="project" value="TreeGrafter"/>
</dbReference>
<dbReference type="Proteomes" id="UP000887159">
    <property type="component" value="Unassembled WGS sequence"/>
</dbReference>
<name>A0A8X6RPT5_TRICX</name>
<comment type="caution">
    <text evidence="1">The sequence shown here is derived from an EMBL/GenBank/DDBJ whole genome shotgun (WGS) entry which is preliminary data.</text>
</comment>
<dbReference type="GO" id="GO:0003697">
    <property type="term" value="F:single-stranded DNA binding"/>
    <property type="evidence" value="ECO:0007669"/>
    <property type="project" value="TreeGrafter"/>
</dbReference>
<dbReference type="GO" id="GO:0035861">
    <property type="term" value="C:site of double-strand break"/>
    <property type="evidence" value="ECO:0007669"/>
    <property type="project" value="TreeGrafter"/>
</dbReference>
<dbReference type="InterPro" id="IPR001888">
    <property type="entry name" value="Transposase_1"/>
</dbReference>
<reference evidence="1" key="1">
    <citation type="submission" date="2020-08" db="EMBL/GenBank/DDBJ databases">
        <title>Multicomponent nature underlies the extraordinary mechanical properties of spider dragline silk.</title>
        <authorList>
            <person name="Kono N."/>
            <person name="Nakamura H."/>
            <person name="Mori M."/>
            <person name="Yoshida Y."/>
            <person name="Ohtoshi R."/>
            <person name="Malay A.D."/>
            <person name="Moran D.A.P."/>
            <person name="Tomita M."/>
            <person name="Numata K."/>
            <person name="Arakawa K."/>
        </authorList>
    </citation>
    <scope>NUCLEOTIDE SEQUENCE</scope>
</reference>
<dbReference type="GO" id="GO:0046975">
    <property type="term" value="F:histone H3K36 methyltransferase activity"/>
    <property type="evidence" value="ECO:0007669"/>
    <property type="project" value="TreeGrafter"/>
</dbReference>
<dbReference type="EMBL" id="BMAU01021186">
    <property type="protein sequence ID" value="GFX95361.1"/>
    <property type="molecule type" value="Genomic_DNA"/>
</dbReference>
<dbReference type="GO" id="GO:0000729">
    <property type="term" value="P:DNA double-strand break processing"/>
    <property type="evidence" value="ECO:0007669"/>
    <property type="project" value="TreeGrafter"/>
</dbReference>
<dbReference type="InterPro" id="IPR036397">
    <property type="entry name" value="RNaseH_sf"/>
</dbReference>
<organism evidence="1 2">
    <name type="scientific">Trichonephila clavipes</name>
    <name type="common">Golden silk orbweaver</name>
    <name type="synonym">Nephila clavipes</name>
    <dbReference type="NCBI Taxonomy" id="2585209"/>
    <lineage>
        <taxon>Eukaryota</taxon>
        <taxon>Metazoa</taxon>
        <taxon>Ecdysozoa</taxon>
        <taxon>Arthropoda</taxon>
        <taxon>Chelicerata</taxon>
        <taxon>Arachnida</taxon>
        <taxon>Araneae</taxon>
        <taxon>Araneomorphae</taxon>
        <taxon>Entelegynae</taxon>
        <taxon>Araneoidea</taxon>
        <taxon>Nephilidae</taxon>
        <taxon>Trichonephila</taxon>
    </lineage>
</organism>
<dbReference type="GO" id="GO:0005634">
    <property type="term" value="C:nucleus"/>
    <property type="evidence" value="ECO:0007669"/>
    <property type="project" value="TreeGrafter"/>
</dbReference>
<dbReference type="GO" id="GO:0015074">
    <property type="term" value="P:DNA integration"/>
    <property type="evidence" value="ECO:0007669"/>
    <property type="project" value="TreeGrafter"/>
</dbReference>
<gene>
    <name evidence="1" type="primary">mariner T</name>
    <name evidence="1" type="ORF">TNCV_3684131</name>
</gene>
<dbReference type="Pfam" id="PF01359">
    <property type="entry name" value="Transposase_1"/>
    <property type="match status" value="1"/>
</dbReference>
<sequence length="178" mass="20698">MMDQISICVALAKRNEIHPFLNWMVTGDEKWVTFYNIVRKRSWSKCGEAAQTELFSHGQTLNSDLYCQQLDRLNLAIDQKRPELANRRGVVFHQGNARPHTSVVTRQNLWELGWEVLMHPPCSSDLAQSDYYLFLALQNFLSDKKLGSREDCENQLLDAFATKGQDFYERDIMKLPLK</sequence>